<name>A0A2P2NRL6_RHIMU</name>
<dbReference type="EMBL" id="GGEC01064566">
    <property type="protein sequence ID" value="MBX45050.1"/>
    <property type="molecule type" value="Transcribed_RNA"/>
</dbReference>
<evidence type="ECO:0000313" key="1">
    <source>
        <dbReference type="EMBL" id="MBX45050.1"/>
    </source>
</evidence>
<dbReference type="AlphaFoldDB" id="A0A2P2NRL6"/>
<accession>A0A2P2NRL6</accession>
<sequence length="50" mass="5612">MCISVCGYLAVLAQTCVIVIQSTIWTRHSFVTFQAFLRPFYLTIKAAVIS</sequence>
<organism evidence="1">
    <name type="scientific">Rhizophora mucronata</name>
    <name type="common">Asiatic mangrove</name>
    <dbReference type="NCBI Taxonomy" id="61149"/>
    <lineage>
        <taxon>Eukaryota</taxon>
        <taxon>Viridiplantae</taxon>
        <taxon>Streptophyta</taxon>
        <taxon>Embryophyta</taxon>
        <taxon>Tracheophyta</taxon>
        <taxon>Spermatophyta</taxon>
        <taxon>Magnoliopsida</taxon>
        <taxon>eudicotyledons</taxon>
        <taxon>Gunneridae</taxon>
        <taxon>Pentapetalae</taxon>
        <taxon>rosids</taxon>
        <taxon>fabids</taxon>
        <taxon>Malpighiales</taxon>
        <taxon>Rhizophoraceae</taxon>
        <taxon>Rhizophora</taxon>
    </lineage>
</organism>
<protein>
    <submittedName>
        <fullName evidence="1">Uncharacterized protein</fullName>
    </submittedName>
</protein>
<proteinExistence type="predicted"/>
<reference evidence="1" key="1">
    <citation type="submission" date="2018-02" db="EMBL/GenBank/DDBJ databases">
        <title>Rhizophora mucronata_Transcriptome.</title>
        <authorList>
            <person name="Meera S.P."/>
            <person name="Sreeshan A."/>
            <person name="Augustine A."/>
        </authorList>
    </citation>
    <scope>NUCLEOTIDE SEQUENCE</scope>
    <source>
        <tissue evidence="1">Leaf</tissue>
    </source>
</reference>